<dbReference type="PANTHER" id="PTHR11017">
    <property type="entry name" value="LEUCINE-RICH REPEAT-CONTAINING PROTEIN"/>
    <property type="match status" value="1"/>
</dbReference>
<reference evidence="1 2" key="1">
    <citation type="journal article" date="2019" name="G3 (Bethesda)">
        <title>Sequencing of a Wild Apple (Malus baccata) Genome Unravels the Differences Between Cultivated and Wild Apple Species Regarding Disease Resistance and Cold Tolerance.</title>
        <authorList>
            <person name="Chen X."/>
        </authorList>
    </citation>
    <scope>NUCLEOTIDE SEQUENCE [LARGE SCALE GENOMIC DNA]</scope>
    <source>
        <strain evidence="2">cv. Shandingzi</strain>
        <tissue evidence="1">Leaves</tissue>
    </source>
</reference>
<dbReference type="PANTHER" id="PTHR11017:SF575">
    <property type="entry name" value="ADP-RIBOSYL CYCLASE_CYCLIC ADP-RIBOSE HYDROLASE"/>
    <property type="match status" value="1"/>
</dbReference>
<organism evidence="1 2">
    <name type="scientific">Malus baccata</name>
    <name type="common">Siberian crab apple</name>
    <name type="synonym">Pyrus baccata</name>
    <dbReference type="NCBI Taxonomy" id="106549"/>
    <lineage>
        <taxon>Eukaryota</taxon>
        <taxon>Viridiplantae</taxon>
        <taxon>Streptophyta</taxon>
        <taxon>Embryophyta</taxon>
        <taxon>Tracheophyta</taxon>
        <taxon>Spermatophyta</taxon>
        <taxon>Magnoliopsida</taxon>
        <taxon>eudicotyledons</taxon>
        <taxon>Gunneridae</taxon>
        <taxon>Pentapetalae</taxon>
        <taxon>rosids</taxon>
        <taxon>fabids</taxon>
        <taxon>Rosales</taxon>
        <taxon>Rosaceae</taxon>
        <taxon>Amygdaloideae</taxon>
        <taxon>Maleae</taxon>
        <taxon>Malus</taxon>
    </lineage>
</organism>
<keyword evidence="2" id="KW-1185">Reference proteome</keyword>
<dbReference type="EMBL" id="VIEB01000162">
    <property type="protein sequence ID" value="TQE03054.1"/>
    <property type="molecule type" value="Genomic_DNA"/>
</dbReference>
<name>A0A540MW82_MALBA</name>
<dbReference type="Gene3D" id="3.80.10.10">
    <property type="entry name" value="Ribonuclease Inhibitor"/>
    <property type="match status" value="2"/>
</dbReference>
<dbReference type="GO" id="GO:0006952">
    <property type="term" value="P:defense response"/>
    <property type="evidence" value="ECO:0007669"/>
    <property type="project" value="InterPro"/>
</dbReference>
<protein>
    <recommendedName>
        <fullName evidence="3">NB-ARC domain-containing protein</fullName>
    </recommendedName>
</protein>
<dbReference type="AlphaFoldDB" id="A0A540MW82"/>
<dbReference type="SUPFAM" id="SSF52058">
    <property type="entry name" value="L domain-like"/>
    <property type="match status" value="1"/>
</dbReference>
<evidence type="ECO:0008006" key="3">
    <source>
        <dbReference type="Google" id="ProtNLM"/>
    </source>
</evidence>
<evidence type="ECO:0000313" key="1">
    <source>
        <dbReference type="EMBL" id="TQE03054.1"/>
    </source>
</evidence>
<proteinExistence type="predicted"/>
<dbReference type="InterPro" id="IPR044974">
    <property type="entry name" value="Disease_R_plants"/>
</dbReference>
<gene>
    <name evidence="1" type="ORF">C1H46_011418</name>
</gene>
<evidence type="ECO:0000313" key="2">
    <source>
        <dbReference type="Proteomes" id="UP000315295"/>
    </source>
</evidence>
<dbReference type="Proteomes" id="UP000315295">
    <property type="component" value="Unassembled WGS sequence"/>
</dbReference>
<comment type="caution">
    <text evidence="1">The sequence shown here is derived from an EMBL/GenBank/DDBJ whole genome shotgun (WGS) entry which is preliminary data.</text>
</comment>
<dbReference type="InterPro" id="IPR032675">
    <property type="entry name" value="LRR_dom_sf"/>
</dbReference>
<sequence length="277" mass="32140">MRHLKFLQLNYVKLTGSYRYFSKELRFLRWHGFPLEVIPEDFDLRNLVRIDLSYSKLVRVWEDSDLLPKKLKFLTLNHSRNLTQLPDFSKLPHLEELGRSGCKSVSGGYHLFAQLKMLLYLGLKDCNITDDAILESLRSLSSLRILRLDGNGFNRLPILSGLSQLTSLYLNHCTNLQAIPDLPTSLHILEANYCTELEIMPDLPEMSKMIELQLKDCRKLKDIPNLDNLFCNMYTLHMEECTSLTATCKENILLVWNFRSPSLIFVLLLILTLHLVL</sequence>
<accession>A0A540MW82</accession>